<keyword evidence="2" id="KW-1185">Reference proteome</keyword>
<reference evidence="1 2" key="1">
    <citation type="journal article" date="2016" name="Sci. Rep.">
        <title>The Dendrobium catenatum Lindl. genome sequence provides insights into polysaccharide synthase, floral development and adaptive evolution.</title>
        <authorList>
            <person name="Zhang G.Q."/>
            <person name="Xu Q."/>
            <person name="Bian C."/>
            <person name="Tsai W.C."/>
            <person name="Yeh C.M."/>
            <person name="Liu K.W."/>
            <person name="Yoshida K."/>
            <person name="Zhang L.S."/>
            <person name="Chang S.B."/>
            <person name="Chen F."/>
            <person name="Shi Y."/>
            <person name="Su Y.Y."/>
            <person name="Zhang Y.Q."/>
            <person name="Chen L.J."/>
            <person name="Yin Y."/>
            <person name="Lin M."/>
            <person name="Huang H."/>
            <person name="Deng H."/>
            <person name="Wang Z.W."/>
            <person name="Zhu S.L."/>
            <person name="Zhao X."/>
            <person name="Deng C."/>
            <person name="Niu S.C."/>
            <person name="Huang J."/>
            <person name="Wang M."/>
            <person name="Liu G.H."/>
            <person name="Yang H.J."/>
            <person name="Xiao X.J."/>
            <person name="Hsiao Y.Y."/>
            <person name="Wu W.L."/>
            <person name="Chen Y.Y."/>
            <person name="Mitsuda N."/>
            <person name="Ohme-Takagi M."/>
            <person name="Luo Y.B."/>
            <person name="Van de Peer Y."/>
            <person name="Liu Z.J."/>
        </authorList>
    </citation>
    <scope>NUCLEOTIDE SEQUENCE [LARGE SCALE GENOMIC DNA]</scope>
    <source>
        <tissue evidence="1">The whole plant</tissue>
    </source>
</reference>
<accession>A0A2I0XIL2</accession>
<evidence type="ECO:0000313" key="2">
    <source>
        <dbReference type="Proteomes" id="UP000233837"/>
    </source>
</evidence>
<organism evidence="1 2">
    <name type="scientific">Dendrobium catenatum</name>
    <dbReference type="NCBI Taxonomy" id="906689"/>
    <lineage>
        <taxon>Eukaryota</taxon>
        <taxon>Viridiplantae</taxon>
        <taxon>Streptophyta</taxon>
        <taxon>Embryophyta</taxon>
        <taxon>Tracheophyta</taxon>
        <taxon>Spermatophyta</taxon>
        <taxon>Magnoliopsida</taxon>
        <taxon>Liliopsida</taxon>
        <taxon>Asparagales</taxon>
        <taxon>Orchidaceae</taxon>
        <taxon>Epidendroideae</taxon>
        <taxon>Malaxideae</taxon>
        <taxon>Dendrobiinae</taxon>
        <taxon>Dendrobium</taxon>
    </lineage>
</organism>
<reference evidence="1 2" key="2">
    <citation type="journal article" date="2017" name="Nature">
        <title>The Apostasia genome and the evolution of orchids.</title>
        <authorList>
            <person name="Zhang G.Q."/>
            <person name="Liu K.W."/>
            <person name="Li Z."/>
            <person name="Lohaus R."/>
            <person name="Hsiao Y.Y."/>
            <person name="Niu S.C."/>
            <person name="Wang J.Y."/>
            <person name="Lin Y.C."/>
            <person name="Xu Q."/>
            <person name="Chen L.J."/>
            <person name="Yoshida K."/>
            <person name="Fujiwara S."/>
            <person name="Wang Z.W."/>
            <person name="Zhang Y.Q."/>
            <person name="Mitsuda N."/>
            <person name="Wang M."/>
            <person name="Liu G.H."/>
            <person name="Pecoraro L."/>
            <person name="Huang H.X."/>
            <person name="Xiao X.J."/>
            <person name="Lin M."/>
            <person name="Wu X.Y."/>
            <person name="Wu W.L."/>
            <person name="Chen Y.Y."/>
            <person name="Chang S.B."/>
            <person name="Sakamoto S."/>
            <person name="Ohme-Takagi M."/>
            <person name="Yagi M."/>
            <person name="Zeng S.J."/>
            <person name="Shen C.Y."/>
            <person name="Yeh C.M."/>
            <person name="Luo Y.B."/>
            <person name="Tsai W.C."/>
            <person name="Van de Peer Y."/>
            <person name="Liu Z.J."/>
        </authorList>
    </citation>
    <scope>NUCLEOTIDE SEQUENCE [LARGE SCALE GENOMIC DNA]</scope>
    <source>
        <tissue evidence="1">The whole plant</tissue>
    </source>
</reference>
<dbReference type="AlphaFoldDB" id="A0A2I0XIL2"/>
<proteinExistence type="predicted"/>
<dbReference type="Proteomes" id="UP000233837">
    <property type="component" value="Unassembled WGS sequence"/>
</dbReference>
<name>A0A2I0XIL2_9ASPA</name>
<evidence type="ECO:0000313" key="1">
    <source>
        <dbReference type="EMBL" id="PKU87756.1"/>
    </source>
</evidence>
<protein>
    <submittedName>
        <fullName evidence="1">Uncharacterized protein</fullName>
    </submittedName>
</protein>
<gene>
    <name evidence="1" type="ORF">MA16_Dca023599</name>
</gene>
<dbReference type="EMBL" id="KZ501855">
    <property type="protein sequence ID" value="PKU87756.1"/>
    <property type="molecule type" value="Genomic_DNA"/>
</dbReference>
<sequence length="76" mass="8820">MGQIIHKSGDDPHLLMPNAQVEEACKEKMTTLVEGLRYLSLFEIAQMLAHLMLVLEEEERWHVVTMVWVELLFQVA</sequence>